<keyword evidence="4 6" id="KW-0067">ATP-binding</keyword>
<dbReference type="GO" id="GO:0110031">
    <property type="term" value="P:negative regulation of G2/MI transition of meiotic cell cycle"/>
    <property type="evidence" value="ECO:0007669"/>
    <property type="project" value="TreeGrafter"/>
</dbReference>
<dbReference type="Gene3D" id="3.30.200.20">
    <property type="entry name" value="Phosphorylase Kinase, domain 1"/>
    <property type="match status" value="1"/>
</dbReference>
<feature type="domain" description="Protein kinase" evidence="9">
    <location>
        <begin position="70"/>
        <end position="403"/>
    </location>
</feature>
<dbReference type="EMBL" id="REGW02000014">
    <property type="protein sequence ID" value="KAE8287105.1"/>
    <property type="molecule type" value="Genomic_DNA"/>
</dbReference>
<evidence type="ECO:0000313" key="11">
    <source>
        <dbReference type="Proteomes" id="UP000424527"/>
    </source>
</evidence>
<dbReference type="PROSITE" id="PS50011">
    <property type="entry name" value="PROTEIN_KINASE_DOM"/>
    <property type="match status" value="1"/>
</dbReference>
<dbReference type="GO" id="GO:0005634">
    <property type="term" value="C:nucleus"/>
    <property type="evidence" value="ECO:0007669"/>
    <property type="project" value="TreeGrafter"/>
</dbReference>
<feature type="region of interest" description="Disordered" evidence="8">
    <location>
        <begin position="139"/>
        <end position="168"/>
    </location>
</feature>
<evidence type="ECO:0000256" key="5">
    <source>
        <dbReference type="ARBA" id="ARBA00037982"/>
    </source>
</evidence>
<dbReference type="GO" id="GO:0005524">
    <property type="term" value="F:ATP binding"/>
    <property type="evidence" value="ECO:0007669"/>
    <property type="project" value="UniProtKB-UniRule"/>
</dbReference>
<keyword evidence="11" id="KW-1185">Reference proteome</keyword>
<evidence type="ECO:0000256" key="8">
    <source>
        <dbReference type="SAM" id="MobiDB-lite"/>
    </source>
</evidence>
<evidence type="ECO:0000256" key="6">
    <source>
        <dbReference type="PROSITE-ProRule" id="PRU10141"/>
    </source>
</evidence>
<sequence>MKNYITIPKSRLNFACKKNYTSVLENLQRQPLKNFQSASIRLQIHCWLCELKSCCTHIRLQLLWQMEELYTLEKEVGRGSYGVVFEGHMAKTGQRVAIKRLPCSSPECIELYLQELWAMRATAKNHVNVIVAPQLSPADGAKEPEAAKTWKTASTPQNRARKRPAQREEEEPGPLYCLALWLVMEYCDGGDLNQYLLSRPPDAQRNHSVVRQLCSAVAFLHSLGITHRDLKPDNVLVCVTPKGPVVKVADFGLSKMTEGLVGGDLTRQHFSSTCGSDFYMAPEVWGGLPYTAQADIFSLGVLFWAVLERITFVEEGTTQEQLGAYVCKGRSGWLMPLGEALCENADLQLCIPMKFKRAPPLPPPPGPATCTLLLDMLASNPDARPLAEQLEARVCSALKKDSH</sequence>
<evidence type="ECO:0000313" key="10">
    <source>
        <dbReference type="EMBL" id="KAE8287105.1"/>
    </source>
</evidence>
<dbReference type="InterPro" id="IPR008271">
    <property type="entry name" value="Ser/Thr_kinase_AS"/>
</dbReference>
<dbReference type="Pfam" id="PF00069">
    <property type="entry name" value="Pkinase"/>
    <property type="match status" value="1"/>
</dbReference>
<reference evidence="10 11" key="1">
    <citation type="submission" date="2019-07" db="EMBL/GenBank/DDBJ databases">
        <title>Chromosome genome assembly for large yellow croaker.</title>
        <authorList>
            <person name="Xiao S."/>
        </authorList>
    </citation>
    <scope>NUCLEOTIDE SEQUENCE [LARGE SCALE GENOMIC DNA]</scope>
    <source>
        <strain evidence="10">JMULYC20181020</strain>
        <tissue evidence="10">Muscle</tissue>
    </source>
</reference>
<evidence type="ECO:0000259" key="9">
    <source>
        <dbReference type="PROSITE" id="PS50011"/>
    </source>
</evidence>
<dbReference type="GO" id="GO:0005737">
    <property type="term" value="C:cytoplasm"/>
    <property type="evidence" value="ECO:0007669"/>
    <property type="project" value="TreeGrafter"/>
</dbReference>
<comment type="similarity">
    <text evidence="5">Belongs to the protein kinase superfamily. Ser/Thr protein kinase family. GCN2 subfamily.</text>
</comment>
<protein>
    <submittedName>
        <fullName evidence="10">Serine/threonine-protein kinase 35 Serine/threonine-protein kinase 35 L1</fullName>
    </submittedName>
</protein>
<dbReference type="InterPro" id="IPR000719">
    <property type="entry name" value="Prot_kinase_dom"/>
</dbReference>
<name>A0A6G0I6K4_LARCR</name>
<keyword evidence="3 10" id="KW-0418">Kinase</keyword>
<feature type="binding site" evidence="6">
    <location>
        <position position="99"/>
    </location>
    <ligand>
        <name>ATP</name>
        <dbReference type="ChEBI" id="CHEBI:30616"/>
    </ligand>
</feature>
<dbReference type="SMART" id="SM00220">
    <property type="entry name" value="S_TKc"/>
    <property type="match status" value="1"/>
</dbReference>
<dbReference type="SUPFAM" id="SSF56112">
    <property type="entry name" value="Protein kinase-like (PK-like)"/>
    <property type="match status" value="1"/>
</dbReference>
<dbReference type="Gene3D" id="1.10.510.10">
    <property type="entry name" value="Transferase(Phosphotransferase) domain 1"/>
    <property type="match status" value="1"/>
</dbReference>
<gene>
    <name evidence="10" type="ORF">D5F01_LYC15068</name>
</gene>
<evidence type="ECO:0000256" key="1">
    <source>
        <dbReference type="ARBA" id="ARBA00022679"/>
    </source>
</evidence>
<evidence type="ECO:0000256" key="7">
    <source>
        <dbReference type="RuleBase" id="RU000304"/>
    </source>
</evidence>
<keyword evidence="7" id="KW-0723">Serine/threonine-protein kinase</keyword>
<proteinExistence type="inferred from homology"/>
<accession>A0A6G0I6K4</accession>
<evidence type="ECO:0000256" key="2">
    <source>
        <dbReference type="ARBA" id="ARBA00022741"/>
    </source>
</evidence>
<organism evidence="10 11">
    <name type="scientific">Larimichthys crocea</name>
    <name type="common">Large yellow croaker</name>
    <name type="synonym">Pseudosciaena crocea</name>
    <dbReference type="NCBI Taxonomy" id="215358"/>
    <lineage>
        <taxon>Eukaryota</taxon>
        <taxon>Metazoa</taxon>
        <taxon>Chordata</taxon>
        <taxon>Craniata</taxon>
        <taxon>Vertebrata</taxon>
        <taxon>Euteleostomi</taxon>
        <taxon>Actinopterygii</taxon>
        <taxon>Neopterygii</taxon>
        <taxon>Teleostei</taxon>
        <taxon>Neoteleostei</taxon>
        <taxon>Acanthomorphata</taxon>
        <taxon>Eupercaria</taxon>
        <taxon>Sciaenidae</taxon>
        <taxon>Larimichthys</taxon>
    </lineage>
</organism>
<dbReference type="InterPro" id="IPR011009">
    <property type="entry name" value="Kinase-like_dom_sf"/>
</dbReference>
<evidence type="ECO:0000256" key="4">
    <source>
        <dbReference type="ARBA" id="ARBA00022840"/>
    </source>
</evidence>
<comment type="caution">
    <text evidence="10">The sequence shown here is derived from an EMBL/GenBank/DDBJ whole genome shotgun (WGS) entry which is preliminary data.</text>
</comment>
<dbReference type="AlphaFoldDB" id="A0A6G0I6K4"/>
<evidence type="ECO:0000256" key="3">
    <source>
        <dbReference type="ARBA" id="ARBA00022777"/>
    </source>
</evidence>
<dbReference type="GO" id="GO:0004674">
    <property type="term" value="F:protein serine/threonine kinase activity"/>
    <property type="evidence" value="ECO:0007669"/>
    <property type="project" value="UniProtKB-KW"/>
</dbReference>
<dbReference type="FunFam" id="1.10.510.10:FF:001574">
    <property type="entry name" value="Si:ch211-63o20.7"/>
    <property type="match status" value="1"/>
</dbReference>
<dbReference type="PANTHER" id="PTHR11042">
    <property type="entry name" value="EUKARYOTIC TRANSLATION INITIATION FACTOR 2-ALPHA KINASE EIF2-ALPHA KINASE -RELATED"/>
    <property type="match status" value="1"/>
</dbReference>
<keyword evidence="2 6" id="KW-0547">Nucleotide-binding</keyword>
<dbReference type="PANTHER" id="PTHR11042:SF173">
    <property type="entry name" value="SI:CH211-63O20.7"/>
    <property type="match status" value="1"/>
</dbReference>
<dbReference type="InterPro" id="IPR017441">
    <property type="entry name" value="Protein_kinase_ATP_BS"/>
</dbReference>
<dbReference type="PROSITE" id="PS00107">
    <property type="entry name" value="PROTEIN_KINASE_ATP"/>
    <property type="match status" value="1"/>
</dbReference>
<dbReference type="PROSITE" id="PS00108">
    <property type="entry name" value="PROTEIN_KINASE_ST"/>
    <property type="match status" value="1"/>
</dbReference>
<dbReference type="InterPro" id="IPR050339">
    <property type="entry name" value="CC_SR_Kinase"/>
</dbReference>
<dbReference type="Proteomes" id="UP000424527">
    <property type="component" value="Unassembled WGS sequence"/>
</dbReference>
<keyword evidence="1" id="KW-0808">Transferase</keyword>